<proteinExistence type="predicted"/>
<dbReference type="SUPFAM" id="SSF82171">
    <property type="entry name" value="DPP6 N-terminal domain-like"/>
    <property type="match status" value="1"/>
</dbReference>
<evidence type="ECO:0000259" key="3">
    <source>
        <dbReference type="Pfam" id="PF00326"/>
    </source>
</evidence>
<evidence type="ECO:0000313" key="4">
    <source>
        <dbReference type="EMBL" id="CRZ13514.1"/>
    </source>
</evidence>
<dbReference type="EMBL" id="CWKH01000001">
    <property type="protein sequence ID" value="CRZ13514.1"/>
    <property type="molecule type" value="Genomic_DNA"/>
</dbReference>
<dbReference type="Gene3D" id="3.40.50.1820">
    <property type="entry name" value="alpha/beta hydrolase"/>
    <property type="match status" value="1"/>
</dbReference>
<dbReference type="Pfam" id="PF00326">
    <property type="entry name" value="Peptidase_S9"/>
    <property type="match status" value="1"/>
</dbReference>
<gene>
    <name evidence="4" type="ORF">BN2156_00350</name>
</gene>
<accession>A0A0H5RXR9</accession>
<evidence type="ECO:0000256" key="2">
    <source>
        <dbReference type="ARBA" id="ARBA00022801"/>
    </source>
</evidence>
<name>A0A0H5RXR9_9MYCO</name>
<dbReference type="InterPro" id="IPR011042">
    <property type="entry name" value="6-blade_b-propeller_TolB-like"/>
</dbReference>
<sequence>MTVFDDLDDYLALPRVSGLAVSPDGSRVVTTVSTLNDKHTEFLSAIWELDPAGIEPARRLTHGVKGESAPVFTAGGDVLFLAVRPGADEDKPPAALWRLPATGGEAFEMLTMPGGVAGAVSARAADATVVAAALLPSSADVDDDKTRRDARKESKVSAILHTGYPVRHWDHDLGPDQPHLFDADGRQNLTAEPGAALRETSFDLSGDGDFVVTSWRISGPGAAVRLVLVRIDRATGERTTIAEEPGADLEHPAIAPDGSAVAFTRETHSTPNSPPRITLCCMRFGQDPIELTGDWDRWPSSVAWTSDSSALIVTADDGGRGPIFSVDPVYGAVTRLTHDDFTYTDVRPAPGRVIYALRSSYAVPPHPVRIDEGGTVTALPCLEAPELPGTVTEVIATAADGTPIRSWLTLPDGDEPAPLVLWIHGGPLGSWNSWHWRWNPWLLTAQGYAVLMPDPGLSTGYGQDFIARGWGDWGGDPYTDLMAATDAACAHPRVDAARTAAMGGSFGGYMANWIAGHTDRFDAIVTHASLWALDQFGPTTDGAYWWAREMTAEMAQRNSPHLSVGDITTPMLVIHGDKDYRVPIGEALRLWYELLTHSGLPADENGESPHRFLYYPTENHWVLSPQHAKIWYQVVTAFLGEHLRGEAVQLPELLG</sequence>
<dbReference type="Gene3D" id="2.120.10.30">
    <property type="entry name" value="TolB, C-terminal domain"/>
    <property type="match status" value="2"/>
</dbReference>
<keyword evidence="5" id="KW-1185">Reference proteome</keyword>
<dbReference type="OrthoDB" id="262125at2"/>
<evidence type="ECO:0000313" key="5">
    <source>
        <dbReference type="Proteomes" id="UP000199147"/>
    </source>
</evidence>
<dbReference type="AlphaFoldDB" id="A0A0H5RXR9"/>
<protein>
    <submittedName>
        <fullName evidence="4">Peptidase S9, prolyl oligopeptidase</fullName>
    </submittedName>
</protein>
<evidence type="ECO:0000256" key="1">
    <source>
        <dbReference type="ARBA" id="ARBA00022729"/>
    </source>
</evidence>
<keyword evidence="1" id="KW-0732">Signal</keyword>
<dbReference type="InterPro" id="IPR029058">
    <property type="entry name" value="AB_hydrolase_fold"/>
</dbReference>
<dbReference type="InterPro" id="IPR001375">
    <property type="entry name" value="Peptidase_S9_cat"/>
</dbReference>
<feature type="domain" description="Peptidase S9 prolyl oligopeptidase catalytic" evidence="3">
    <location>
        <begin position="434"/>
        <end position="644"/>
    </location>
</feature>
<dbReference type="STRING" id="146018.BN2156_00350"/>
<dbReference type="RefSeq" id="WP_090509587.1">
    <property type="nucleotide sequence ID" value="NZ_CWKH01000001.1"/>
</dbReference>
<organism evidence="4 5">
    <name type="scientific">Mycolicibacterium neworleansense</name>
    <dbReference type="NCBI Taxonomy" id="146018"/>
    <lineage>
        <taxon>Bacteria</taxon>
        <taxon>Bacillati</taxon>
        <taxon>Actinomycetota</taxon>
        <taxon>Actinomycetes</taxon>
        <taxon>Mycobacteriales</taxon>
        <taxon>Mycobacteriaceae</taxon>
        <taxon>Mycolicibacterium</taxon>
    </lineage>
</organism>
<reference evidence="5" key="1">
    <citation type="submission" date="2015-07" db="EMBL/GenBank/DDBJ databases">
        <authorList>
            <person name="Urmite Genomes"/>
        </authorList>
    </citation>
    <scope>NUCLEOTIDE SEQUENCE [LARGE SCALE GENOMIC DNA]</scope>
    <source>
        <strain evidence="5">type strain: ATCC 49404</strain>
    </source>
</reference>
<dbReference type="SUPFAM" id="SSF53474">
    <property type="entry name" value="alpha/beta-Hydrolases"/>
    <property type="match status" value="1"/>
</dbReference>
<dbReference type="PANTHER" id="PTHR42776:SF13">
    <property type="entry name" value="DIPEPTIDYL-PEPTIDASE 5"/>
    <property type="match status" value="1"/>
</dbReference>
<dbReference type="Proteomes" id="UP000199147">
    <property type="component" value="Unassembled WGS sequence"/>
</dbReference>
<dbReference type="PANTHER" id="PTHR42776">
    <property type="entry name" value="SERINE PEPTIDASE S9 FAMILY MEMBER"/>
    <property type="match status" value="1"/>
</dbReference>
<keyword evidence="2" id="KW-0378">Hydrolase</keyword>
<dbReference type="GO" id="GO:0006508">
    <property type="term" value="P:proteolysis"/>
    <property type="evidence" value="ECO:0007669"/>
    <property type="project" value="InterPro"/>
</dbReference>
<dbReference type="GO" id="GO:0004252">
    <property type="term" value="F:serine-type endopeptidase activity"/>
    <property type="evidence" value="ECO:0007669"/>
    <property type="project" value="TreeGrafter"/>
</dbReference>